<dbReference type="EMBL" id="JABBWD010000085">
    <property type="protein sequence ID" value="KAG1767589.1"/>
    <property type="molecule type" value="Genomic_DNA"/>
</dbReference>
<dbReference type="AlphaFoldDB" id="A0A9P6ZIE0"/>
<accession>A0A9P6ZIE0</accession>
<dbReference type="Proteomes" id="UP000714275">
    <property type="component" value="Unassembled WGS sequence"/>
</dbReference>
<name>A0A9P6ZIE0_9AGAM</name>
<dbReference type="OrthoDB" id="2640494at2759"/>
<keyword evidence="2" id="KW-1185">Reference proteome</keyword>
<organism evidence="1 2">
    <name type="scientific">Suillus placidus</name>
    <dbReference type="NCBI Taxonomy" id="48579"/>
    <lineage>
        <taxon>Eukaryota</taxon>
        <taxon>Fungi</taxon>
        <taxon>Dikarya</taxon>
        <taxon>Basidiomycota</taxon>
        <taxon>Agaricomycotina</taxon>
        <taxon>Agaricomycetes</taxon>
        <taxon>Agaricomycetidae</taxon>
        <taxon>Boletales</taxon>
        <taxon>Suillineae</taxon>
        <taxon>Suillaceae</taxon>
        <taxon>Suillus</taxon>
    </lineage>
</organism>
<protein>
    <submittedName>
        <fullName evidence="1">Uncharacterized protein</fullName>
    </submittedName>
</protein>
<reference evidence="1" key="1">
    <citation type="journal article" date="2020" name="New Phytol.">
        <title>Comparative genomics reveals dynamic genome evolution in host specialist ectomycorrhizal fungi.</title>
        <authorList>
            <person name="Lofgren L.A."/>
            <person name="Nguyen N.H."/>
            <person name="Vilgalys R."/>
            <person name="Ruytinx J."/>
            <person name="Liao H.L."/>
            <person name="Branco S."/>
            <person name="Kuo A."/>
            <person name="LaButti K."/>
            <person name="Lipzen A."/>
            <person name="Andreopoulos W."/>
            <person name="Pangilinan J."/>
            <person name="Riley R."/>
            <person name="Hundley H."/>
            <person name="Na H."/>
            <person name="Barry K."/>
            <person name="Grigoriev I.V."/>
            <person name="Stajich J.E."/>
            <person name="Kennedy P.G."/>
        </authorList>
    </citation>
    <scope>NUCLEOTIDE SEQUENCE</scope>
    <source>
        <strain evidence="1">DOB743</strain>
    </source>
</reference>
<evidence type="ECO:0000313" key="2">
    <source>
        <dbReference type="Proteomes" id="UP000714275"/>
    </source>
</evidence>
<evidence type="ECO:0000313" key="1">
    <source>
        <dbReference type="EMBL" id="KAG1767589.1"/>
    </source>
</evidence>
<proteinExistence type="predicted"/>
<comment type="caution">
    <text evidence="1">The sequence shown here is derived from an EMBL/GenBank/DDBJ whole genome shotgun (WGS) entry which is preliminary data.</text>
</comment>
<sequence length="420" mass="47736">MEEYQSPHRPSAGHELPILIIDNNSVKSTEGPDVRRWCAVQGLRRPHIGRIMKFCVLKPKFKPYLQFIKWKRSIGPSPPSPPKQMNMIIPVSILTTKEIGDGWLQDERLYIQQRSQGGDRFITEVHQSLYSSHNSAGYRIRTDCNDRALYITLGAPCCSAKKRKPISASLTTHMIHLTLWSKISQWIWWRFLGVRTYDGSAKSQSCQKERLNIIGISLSPDSSYLYIDGLGDPPVHHTYVPSYKGTSGTGSRAVSTKELDEVLSRMDMGILARLMRSGIVPSRVAPRGRANYVKNDEYCNCLTQTKIRTCIFYTSSPVIHSEYTRHSCCTMTIEDPDDLEANLLMELTRARREIVRAKKSLADCMVHEHEVLVDLLKFKSERKLDKADIGLGCMRIVSSTTHFLIMLYTATGQNINIQLD</sequence>
<gene>
    <name evidence="1" type="ORF">EV702DRAFT_1050282</name>
</gene>